<keyword evidence="2" id="KW-1185">Reference proteome</keyword>
<dbReference type="Gene3D" id="1.25.40.10">
    <property type="entry name" value="Tetratricopeptide repeat domain"/>
    <property type="match status" value="1"/>
</dbReference>
<dbReference type="KEGG" id="aca:ACP_1310"/>
<sequence length="445" mass="49212">MTRFDQDGAVPGPEALRALERVLKSRAFASSNRLSQFLRYTVEQTVEGNADVLKEYTIGTHAYGRRSDFDPSQDTIVRTEARRLRKKLKEYYEDEGKLDDVVMFFRSGSYVPIIRWRQSVEGLVSSSAAPREYLASDLWVQGDGVWVSVAPLSAPAEEREASSFAFGLAEEILHRINELQGVRAVAAPGGVTGNTGNQHPQAQVIISGTVRREQDVLRVIIRLTSASGLMLWSQRYDAVMERGALLKMQEAIAAALLSRISPREMIVQQFSGTPTEALLKLYTEVLAAEALLEESTLTSISKALHLFEKLQSKAPGYTRIDCGIVQCCVGLAQRGMHTAEKHVSRAVLVARQAVLQSPEQPEAHSVLGLALAQEWKWAAAEESFRTALRLGNQHSIHRQFGMFFTHDGKTARGVGASSVRSENRPFFHAAEGFHGAFFLLQPLAC</sequence>
<dbReference type="SUPFAM" id="SSF48452">
    <property type="entry name" value="TPR-like"/>
    <property type="match status" value="1"/>
</dbReference>
<protein>
    <submittedName>
        <fullName evidence="1">Tetratricopeptide repeat protein</fullName>
    </submittedName>
</protein>
<dbReference type="OrthoDB" id="100177at2"/>
<dbReference type="AlphaFoldDB" id="C1F5D7"/>
<dbReference type="EMBL" id="CP001472">
    <property type="protein sequence ID" value="ACO33153.1"/>
    <property type="molecule type" value="Genomic_DNA"/>
</dbReference>
<dbReference type="InterPro" id="IPR011990">
    <property type="entry name" value="TPR-like_helical_dom_sf"/>
</dbReference>
<evidence type="ECO:0000313" key="1">
    <source>
        <dbReference type="EMBL" id="ACO33153.1"/>
    </source>
</evidence>
<dbReference type="eggNOG" id="COG5616">
    <property type="taxonomic scope" value="Bacteria"/>
</dbReference>
<dbReference type="HOGENOM" id="CLU_520549_0_0_0"/>
<evidence type="ECO:0000313" key="2">
    <source>
        <dbReference type="Proteomes" id="UP000002207"/>
    </source>
</evidence>
<reference evidence="1 2" key="1">
    <citation type="journal article" date="2009" name="Appl. Environ. Microbiol.">
        <title>Three genomes from the phylum Acidobacteria provide insight into the lifestyles of these microorganisms in soils.</title>
        <authorList>
            <person name="Ward N.L."/>
            <person name="Challacombe J.F."/>
            <person name="Janssen P.H."/>
            <person name="Henrissat B."/>
            <person name="Coutinho P.M."/>
            <person name="Wu M."/>
            <person name="Xie G."/>
            <person name="Haft D.H."/>
            <person name="Sait M."/>
            <person name="Badger J."/>
            <person name="Barabote R.D."/>
            <person name="Bradley B."/>
            <person name="Brettin T.S."/>
            <person name="Brinkac L.M."/>
            <person name="Bruce D."/>
            <person name="Creasy T."/>
            <person name="Daugherty S.C."/>
            <person name="Davidsen T.M."/>
            <person name="DeBoy R.T."/>
            <person name="Detter J.C."/>
            <person name="Dodson R.J."/>
            <person name="Durkin A.S."/>
            <person name="Ganapathy A."/>
            <person name="Gwinn-Giglio M."/>
            <person name="Han C.S."/>
            <person name="Khouri H."/>
            <person name="Kiss H."/>
            <person name="Kothari S.P."/>
            <person name="Madupu R."/>
            <person name="Nelson K.E."/>
            <person name="Nelson W.C."/>
            <person name="Paulsen I."/>
            <person name="Penn K."/>
            <person name="Ren Q."/>
            <person name="Rosovitz M.J."/>
            <person name="Selengut J.D."/>
            <person name="Shrivastava S."/>
            <person name="Sullivan S.A."/>
            <person name="Tapia R."/>
            <person name="Thompson L.S."/>
            <person name="Watkins K.L."/>
            <person name="Yang Q."/>
            <person name="Yu C."/>
            <person name="Zafar N."/>
            <person name="Zhou L."/>
            <person name="Kuske C.R."/>
        </authorList>
    </citation>
    <scope>NUCLEOTIDE SEQUENCE [LARGE SCALE GENOMIC DNA]</scope>
    <source>
        <strain evidence="2">ATCC 51196 / DSM 11244 / BCRC 80197 / JCM 7670 / NBRC 15755 / NCIMB 13165 / 161</strain>
    </source>
</reference>
<organism evidence="1 2">
    <name type="scientific">Acidobacterium capsulatum (strain ATCC 51196 / DSM 11244 / BCRC 80197 / JCM 7670 / NBRC 15755 / NCIMB 13165 / 161)</name>
    <dbReference type="NCBI Taxonomy" id="240015"/>
    <lineage>
        <taxon>Bacteria</taxon>
        <taxon>Pseudomonadati</taxon>
        <taxon>Acidobacteriota</taxon>
        <taxon>Terriglobia</taxon>
        <taxon>Terriglobales</taxon>
        <taxon>Acidobacteriaceae</taxon>
        <taxon>Acidobacterium</taxon>
    </lineage>
</organism>
<dbReference type="RefSeq" id="WP_015896454.1">
    <property type="nucleotide sequence ID" value="NC_012483.1"/>
</dbReference>
<gene>
    <name evidence="1" type="ordered locus">ACP_1310</name>
</gene>
<name>C1F5D7_ACIC5</name>
<proteinExistence type="predicted"/>
<dbReference type="InParanoid" id="C1F5D7"/>
<accession>C1F5D7</accession>
<dbReference type="STRING" id="240015.ACP_1310"/>
<dbReference type="Proteomes" id="UP000002207">
    <property type="component" value="Chromosome"/>
</dbReference>